<dbReference type="Gene3D" id="3.20.20.370">
    <property type="entry name" value="Glycoside hydrolase/deacetylase"/>
    <property type="match status" value="1"/>
</dbReference>
<dbReference type="OrthoDB" id="9773478at2"/>
<dbReference type="InParanoid" id="D1C8S7"/>
<dbReference type="KEGG" id="sti:Sthe_2807"/>
<evidence type="ECO:0000313" key="2">
    <source>
        <dbReference type="Proteomes" id="UP000002027"/>
    </source>
</evidence>
<dbReference type="PANTHER" id="PTHR30292">
    <property type="entry name" value="UNCHARACTERIZED PROTEIN YBGL-RELATED"/>
    <property type="match status" value="1"/>
</dbReference>
<reference evidence="1 2" key="2">
    <citation type="journal article" date="2010" name="Stand. Genomic Sci.">
        <title>Complete genome sequence of Desulfohalobium retbaense type strain (HR(100)).</title>
        <authorList>
            <person name="Spring S."/>
            <person name="Nolan M."/>
            <person name="Lapidus A."/>
            <person name="Glavina Del Rio T."/>
            <person name="Copeland A."/>
            <person name="Tice H."/>
            <person name="Cheng J.F."/>
            <person name="Lucas S."/>
            <person name="Land M."/>
            <person name="Chen F."/>
            <person name="Bruce D."/>
            <person name="Goodwin L."/>
            <person name="Pitluck S."/>
            <person name="Ivanova N."/>
            <person name="Mavromatis K."/>
            <person name="Mikhailova N."/>
            <person name="Pati A."/>
            <person name="Chen A."/>
            <person name="Palaniappan K."/>
            <person name="Hauser L."/>
            <person name="Chang Y.J."/>
            <person name="Jeffries C.D."/>
            <person name="Munk C."/>
            <person name="Kiss H."/>
            <person name="Chain P."/>
            <person name="Han C."/>
            <person name="Brettin T."/>
            <person name="Detter J.C."/>
            <person name="Schuler E."/>
            <person name="Goker M."/>
            <person name="Rohde M."/>
            <person name="Bristow J."/>
            <person name="Eisen J.A."/>
            <person name="Markowitz V."/>
            <person name="Hugenholtz P."/>
            <person name="Kyrpides N.C."/>
            <person name="Klenk H.P."/>
        </authorList>
    </citation>
    <scope>NUCLEOTIDE SEQUENCE [LARGE SCALE GENOMIC DNA]</scope>
    <source>
        <strain evidence="2">ATCC 49802 / DSM 20745 / S 6022</strain>
    </source>
</reference>
<dbReference type="GO" id="GO:0005975">
    <property type="term" value="P:carbohydrate metabolic process"/>
    <property type="evidence" value="ECO:0007669"/>
    <property type="project" value="InterPro"/>
</dbReference>
<dbReference type="EMBL" id="CP001824">
    <property type="protein sequence ID" value="ACZ40220.1"/>
    <property type="molecule type" value="Genomic_DNA"/>
</dbReference>
<proteinExistence type="predicted"/>
<dbReference type="Proteomes" id="UP000002027">
    <property type="component" value="Chromosome 2"/>
</dbReference>
<dbReference type="AlphaFoldDB" id="D1C8S7"/>
<organism evidence="1 2">
    <name type="scientific">Sphaerobacter thermophilus (strain ATCC 49802 / DSM 20745 / KCCM 41009 / NCIMB 13125 / S 6022)</name>
    <dbReference type="NCBI Taxonomy" id="479434"/>
    <lineage>
        <taxon>Bacteria</taxon>
        <taxon>Pseudomonadati</taxon>
        <taxon>Thermomicrobiota</taxon>
        <taxon>Thermomicrobia</taxon>
        <taxon>Sphaerobacterales</taxon>
        <taxon>Sphaerobacterineae</taxon>
        <taxon>Sphaerobacteraceae</taxon>
        <taxon>Sphaerobacter</taxon>
    </lineage>
</organism>
<name>D1C8S7_SPHTD</name>
<dbReference type="HOGENOM" id="CLU_069535_0_0_0"/>
<dbReference type="SUPFAM" id="SSF88713">
    <property type="entry name" value="Glycoside hydrolase/deacetylase"/>
    <property type="match status" value="1"/>
</dbReference>
<dbReference type="RefSeq" id="WP_012873256.1">
    <property type="nucleotide sequence ID" value="NC_013524.1"/>
</dbReference>
<evidence type="ECO:0000313" key="1">
    <source>
        <dbReference type="EMBL" id="ACZ40220.1"/>
    </source>
</evidence>
<dbReference type="FunCoup" id="D1C8S7">
    <property type="interactions" value="24"/>
</dbReference>
<dbReference type="Pfam" id="PF03746">
    <property type="entry name" value="LamB_YcsF"/>
    <property type="match status" value="1"/>
</dbReference>
<dbReference type="CDD" id="cd10787">
    <property type="entry name" value="LamB_YcsF_like"/>
    <property type="match status" value="1"/>
</dbReference>
<keyword evidence="2" id="KW-1185">Reference proteome</keyword>
<dbReference type="NCBIfam" id="NF003814">
    <property type="entry name" value="PRK05406.1-3"/>
    <property type="match status" value="1"/>
</dbReference>
<reference evidence="2" key="1">
    <citation type="submission" date="2009-11" db="EMBL/GenBank/DDBJ databases">
        <title>The complete chromosome 2 of Sphaerobacter thermophilus DSM 20745.</title>
        <authorList>
            <person name="Lucas S."/>
            <person name="Copeland A."/>
            <person name="Lapidus A."/>
            <person name="Glavina del Rio T."/>
            <person name="Dalin E."/>
            <person name="Tice H."/>
            <person name="Bruce D."/>
            <person name="Goodwin L."/>
            <person name="Pitluck S."/>
            <person name="Kyrpides N."/>
            <person name="Mavromatis K."/>
            <person name="Ivanova N."/>
            <person name="Mikhailova N."/>
            <person name="LaButti K.M."/>
            <person name="Clum A."/>
            <person name="Sun H.I."/>
            <person name="Brettin T."/>
            <person name="Detter J.C."/>
            <person name="Han C."/>
            <person name="Larimer F."/>
            <person name="Land M."/>
            <person name="Hauser L."/>
            <person name="Markowitz V."/>
            <person name="Cheng J.F."/>
            <person name="Hugenholtz P."/>
            <person name="Woyke T."/>
            <person name="Wu D."/>
            <person name="Steenblock K."/>
            <person name="Schneider S."/>
            <person name="Pukall R."/>
            <person name="Goeker M."/>
            <person name="Klenk H.P."/>
            <person name="Eisen J.A."/>
        </authorList>
    </citation>
    <scope>NUCLEOTIDE SEQUENCE [LARGE SCALE GENOMIC DNA]</scope>
    <source>
        <strain evidence="2">ATCC 49802 / DSM 20745 / S 6022</strain>
    </source>
</reference>
<gene>
    <name evidence="1" type="ordered locus">Sthe_2807</name>
</gene>
<dbReference type="InterPro" id="IPR005501">
    <property type="entry name" value="LamB/YcsF/PxpA-like"/>
</dbReference>
<dbReference type="STRING" id="479434.Sthe_2807"/>
<accession>D1C8S7</accession>
<dbReference type="PANTHER" id="PTHR30292:SF0">
    <property type="entry name" value="5-OXOPROLINASE SUBUNIT A"/>
    <property type="match status" value="1"/>
</dbReference>
<dbReference type="NCBIfam" id="NF003816">
    <property type="entry name" value="PRK05406.1-5"/>
    <property type="match status" value="1"/>
</dbReference>
<protein>
    <submittedName>
        <fullName evidence="1">LamB/YcsF family protein</fullName>
    </submittedName>
</protein>
<dbReference type="eggNOG" id="COG1540">
    <property type="taxonomic scope" value="Bacteria"/>
</dbReference>
<sequence length="254" mass="27251">MAIRMDINSDMGESFGRYTIGNDAELMTVITSANIACGWHAGDPAVMRETVALAVQHGVGIGAHVALPDLLGFGRRRMEVSPQEIYDYTLYQAGALAAFAEAAGGRLQHVKPHGAFYVMCAQNPEYADALARAVKALGDDVILVMMGDVAPKAAAAHGVPYMPEGYIDLNYNAQGGLVLERSKQAWDPDEVANRAVQIATQKTVNTIDGTTLPMDVKTLCIHGDAPNSGEVARRVRERLEAAGVEIVPMREMRG</sequence>
<dbReference type="InterPro" id="IPR011330">
    <property type="entry name" value="Glyco_hydro/deAcase_b/a-brl"/>
</dbReference>